<reference evidence="1" key="1">
    <citation type="submission" date="2014-11" db="EMBL/GenBank/DDBJ databases">
        <authorList>
            <person name="Amaro Gonzalez C."/>
        </authorList>
    </citation>
    <scope>NUCLEOTIDE SEQUENCE</scope>
</reference>
<protein>
    <submittedName>
        <fullName evidence="1">Uncharacterized protein</fullName>
    </submittedName>
</protein>
<reference evidence="1" key="2">
    <citation type="journal article" date="2015" name="Fish Shellfish Immunol.">
        <title>Early steps in the European eel (Anguilla anguilla)-Vibrio vulnificus interaction in the gills: Role of the RtxA13 toxin.</title>
        <authorList>
            <person name="Callol A."/>
            <person name="Pajuelo D."/>
            <person name="Ebbesson L."/>
            <person name="Teles M."/>
            <person name="MacKenzie S."/>
            <person name="Amaro C."/>
        </authorList>
    </citation>
    <scope>NUCLEOTIDE SEQUENCE</scope>
</reference>
<sequence length="33" mass="3928">MSIFADNIFYNILLNHLQNIDPFLQQFMINVSL</sequence>
<dbReference type="EMBL" id="GBXM01001453">
    <property type="protein sequence ID" value="JAI07125.1"/>
    <property type="molecule type" value="Transcribed_RNA"/>
</dbReference>
<organism evidence="1">
    <name type="scientific">Anguilla anguilla</name>
    <name type="common">European freshwater eel</name>
    <name type="synonym">Muraena anguilla</name>
    <dbReference type="NCBI Taxonomy" id="7936"/>
    <lineage>
        <taxon>Eukaryota</taxon>
        <taxon>Metazoa</taxon>
        <taxon>Chordata</taxon>
        <taxon>Craniata</taxon>
        <taxon>Vertebrata</taxon>
        <taxon>Euteleostomi</taxon>
        <taxon>Actinopterygii</taxon>
        <taxon>Neopterygii</taxon>
        <taxon>Teleostei</taxon>
        <taxon>Anguilliformes</taxon>
        <taxon>Anguillidae</taxon>
        <taxon>Anguilla</taxon>
    </lineage>
</organism>
<evidence type="ECO:0000313" key="1">
    <source>
        <dbReference type="EMBL" id="JAI07125.1"/>
    </source>
</evidence>
<accession>A0A0E9XWT0</accession>
<proteinExistence type="predicted"/>
<dbReference type="AlphaFoldDB" id="A0A0E9XWT0"/>
<name>A0A0E9XWT0_ANGAN</name>